<name>A0AAD7G918_MYCRO</name>
<sequence>MVKQRVKRNLPKGQMSGLPDVFKIPDRPEKLSIPLTSLSVSRLIKVQLPPQRKSTVFTDPTKYVSELHPTVVTFNVAEIPVPPSIIFKALGQEILADLEAEFIMLVHSLAHREKGNRYPFWLATIWSSMEHVCDARALWRTTVDQVQETLEKSTTSEAMAGRANAALKALEMLPWHGDIKGFHGAVVLILDSAYFRSHQKMAFRVNTAVWKPGAPCFLPTFGSDAG</sequence>
<gene>
    <name evidence="1" type="ORF">B0H17DRAFT_1248122</name>
</gene>
<evidence type="ECO:0000313" key="1">
    <source>
        <dbReference type="EMBL" id="KAJ7668831.1"/>
    </source>
</evidence>
<dbReference type="Proteomes" id="UP001221757">
    <property type="component" value="Unassembled WGS sequence"/>
</dbReference>
<accession>A0AAD7G918</accession>
<protein>
    <submittedName>
        <fullName evidence="1">Uncharacterized protein</fullName>
    </submittedName>
</protein>
<reference evidence="1" key="1">
    <citation type="submission" date="2023-03" db="EMBL/GenBank/DDBJ databases">
        <title>Massive genome expansion in bonnet fungi (Mycena s.s.) driven by repeated elements and novel gene families across ecological guilds.</title>
        <authorList>
            <consortium name="Lawrence Berkeley National Laboratory"/>
            <person name="Harder C.B."/>
            <person name="Miyauchi S."/>
            <person name="Viragh M."/>
            <person name="Kuo A."/>
            <person name="Thoen E."/>
            <person name="Andreopoulos B."/>
            <person name="Lu D."/>
            <person name="Skrede I."/>
            <person name="Drula E."/>
            <person name="Henrissat B."/>
            <person name="Morin E."/>
            <person name="Kohler A."/>
            <person name="Barry K."/>
            <person name="LaButti K."/>
            <person name="Morin E."/>
            <person name="Salamov A."/>
            <person name="Lipzen A."/>
            <person name="Mereny Z."/>
            <person name="Hegedus B."/>
            <person name="Baldrian P."/>
            <person name="Stursova M."/>
            <person name="Weitz H."/>
            <person name="Taylor A."/>
            <person name="Grigoriev I.V."/>
            <person name="Nagy L.G."/>
            <person name="Martin F."/>
            <person name="Kauserud H."/>
        </authorList>
    </citation>
    <scope>NUCLEOTIDE SEQUENCE</scope>
    <source>
        <strain evidence="1">CBHHK067</strain>
    </source>
</reference>
<evidence type="ECO:0000313" key="2">
    <source>
        <dbReference type="Proteomes" id="UP001221757"/>
    </source>
</evidence>
<proteinExistence type="predicted"/>
<keyword evidence="2" id="KW-1185">Reference proteome</keyword>
<dbReference type="EMBL" id="JARKIE010000193">
    <property type="protein sequence ID" value="KAJ7668831.1"/>
    <property type="molecule type" value="Genomic_DNA"/>
</dbReference>
<dbReference type="AlphaFoldDB" id="A0AAD7G918"/>
<comment type="caution">
    <text evidence="1">The sequence shown here is derived from an EMBL/GenBank/DDBJ whole genome shotgun (WGS) entry which is preliminary data.</text>
</comment>
<organism evidence="1 2">
    <name type="scientific">Mycena rosella</name>
    <name type="common">Pink bonnet</name>
    <name type="synonym">Agaricus rosellus</name>
    <dbReference type="NCBI Taxonomy" id="1033263"/>
    <lineage>
        <taxon>Eukaryota</taxon>
        <taxon>Fungi</taxon>
        <taxon>Dikarya</taxon>
        <taxon>Basidiomycota</taxon>
        <taxon>Agaricomycotina</taxon>
        <taxon>Agaricomycetes</taxon>
        <taxon>Agaricomycetidae</taxon>
        <taxon>Agaricales</taxon>
        <taxon>Marasmiineae</taxon>
        <taxon>Mycenaceae</taxon>
        <taxon>Mycena</taxon>
    </lineage>
</organism>